<keyword evidence="2" id="KW-0547">Nucleotide-binding</keyword>
<reference evidence="2" key="2">
    <citation type="journal article" date="2021" name="PeerJ">
        <title>Extensive microbial diversity within the chicken gut microbiome revealed by metagenomics and culture.</title>
        <authorList>
            <person name="Gilroy R."/>
            <person name="Ravi A."/>
            <person name="Getino M."/>
            <person name="Pursley I."/>
            <person name="Horton D.L."/>
            <person name="Alikhan N.F."/>
            <person name="Baker D."/>
            <person name="Gharbi K."/>
            <person name="Hall N."/>
            <person name="Watson M."/>
            <person name="Adriaenssens E.M."/>
            <person name="Foster-Nyarko E."/>
            <person name="Jarju S."/>
            <person name="Secka A."/>
            <person name="Antonio M."/>
            <person name="Oren A."/>
            <person name="Chaudhuri R.R."/>
            <person name="La Ragione R."/>
            <person name="Hildebrand F."/>
            <person name="Pallen M.J."/>
        </authorList>
    </citation>
    <scope>NUCLEOTIDE SEQUENCE</scope>
    <source>
        <strain evidence="2">ChiHjej10B9-9673</strain>
    </source>
</reference>
<comment type="caution">
    <text evidence="2">The sequence shown here is derived from an EMBL/GenBank/DDBJ whole genome shotgun (WGS) entry which is preliminary data.</text>
</comment>
<evidence type="ECO:0000259" key="1">
    <source>
        <dbReference type="SMART" id="SM00382"/>
    </source>
</evidence>
<dbReference type="CDD" id="cd00009">
    <property type="entry name" value="AAA"/>
    <property type="match status" value="1"/>
</dbReference>
<proteinExistence type="predicted"/>
<organism evidence="2 3">
    <name type="scientific">Candidatus Scatomorpha merdipullorum</name>
    <dbReference type="NCBI Taxonomy" id="2840927"/>
    <lineage>
        <taxon>Bacteria</taxon>
        <taxon>Bacillati</taxon>
        <taxon>Bacillota</taxon>
        <taxon>Clostridia</taxon>
        <taxon>Eubacteriales</taxon>
        <taxon>Candidatus Scatomorpha</taxon>
    </lineage>
</organism>
<dbReference type="GO" id="GO:0006260">
    <property type="term" value="P:DNA replication"/>
    <property type="evidence" value="ECO:0007669"/>
    <property type="project" value="TreeGrafter"/>
</dbReference>
<gene>
    <name evidence="2" type="ORF">IAC18_07425</name>
</gene>
<dbReference type="Proteomes" id="UP000824001">
    <property type="component" value="Unassembled WGS sequence"/>
</dbReference>
<dbReference type="InterPro" id="IPR027417">
    <property type="entry name" value="P-loop_NTPase"/>
</dbReference>
<evidence type="ECO:0000313" key="3">
    <source>
        <dbReference type="Proteomes" id="UP000824001"/>
    </source>
</evidence>
<name>A0A9D1FED9_9FIRM</name>
<dbReference type="SUPFAM" id="SSF52540">
    <property type="entry name" value="P-loop containing nucleoside triphosphate hydrolases"/>
    <property type="match status" value="1"/>
</dbReference>
<evidence type="ECO:0000313" key="2">
    <source>
        <dbReference type="EMBL" id="HIS67379.1"/>
    </source>
</evidence>
<dbReference type="GO" id="GO:0005524">
    <property type="term" value="F:ATP binding"/>
    <property type="evidence" value="ECO:0007669"/>
    <property type="project" value="UniProtKB-KW"/>
</dbReference>
<protein>
    <submittedName>
        <fullName evidence="2">ATP-binding protein</fullName>
    </submittedName>
</protein>
<reference evidence="2" key="1">
    <citation type="submission" date="2020-10" db="EMBL/GenBank/DDBJ databases">
        <authorList>
            <person name="Gilroy R."/>
        </authorList>
    </citation>
    <scope>NUCLEOTIDE SEQUENCE</scope>
    <source>
        <strain evidence="2">ChiHjej10B9-9673</strain>
    </source>
</reference>
<dbReference type="InterPro" id="IPR002611">
    <property type="entry name" value="IstB_ATP-bd"/>
</dbReference>
<dbReference type="EMBL" id="DVJK01000211">
    <property type="protein sequence ID" value="HIS67379.1"/>
    <property type="molecule type" value="Genomic_DNA"/>
</dbReference>
<accession>A0A9D1FED9</accession>
<feature type="domain" description="AAA+ ATPase" evidence="1">
    <location>
        <begin position="185"/>
        <end position="314"/>
    </location>
</feature>
<sequence length="335" mass="37346">MAYNGAVLARARRSLERRHEENLAEQARRARAVYSRIPRLREIDAGLRRQMAKLAALAFSREADAAAQIDALREANLALQAERAGLLRSAGLPEDYLDEIYSCPRCRDTGRTPEGVCGCLEREYKRCLTQELSGLLRDEGERFESFRPDYYSSEPEPELGGLSPRELMRMVFDTCRNYAANFSLRSPNLLFHGGPGLGKTFLSACIAREVAQRGFSVAYESASAALGEFETQRFSRDGEESAAASAKVREYLGCDLMILDDLGTEMSTSFTVSALYQLINARLTAPRPTIISTNLGEEELARRYGGQIASRLTGEYELLLFAGSDIRRLKKERGL</sequence>
<dbReference type="AlphaFoldDB" id="A0A9D1FED9"/>
<dbReference type="SMART" id="SM00382">
    <property type="entry name" value="AAA"/>
    <property type="match status" value="1"/>
</dbReference>
<dbReference type="NCBIfam" id="NF005304">
    <property type="entry name" value="PRK06835.1"/>
    <property type="match status" value="1"/>
</dbReference>
<keyword evidence="2" id="KW-0067">ATP-binding</keyword>
<dbReference type="InterPro" id="IPR003593">
    <property type="entry name" value="AAA+_ATPase"/>
</dbReference>
<dbReference type="Pfam" id="PF01695">
    <property type="entry name" value="IstB_IS21"/>
    <property type="match status" value="1"/>
</dbReference>
<dbReference type="PANTHER" id="PTHR30050">
    <property type="entry name" value="CHROMOSOMAL REPLICATION INITIATOR PROTEIN DNAA"/>
    <property type="match status" value="1"/>
</dbReference>
<dbReference type="Gene3D" id="3.40.50.300">
    <property type="entry name" value="P-loop containing nucleotide triphosphate hydrolases"/>
    <property type="match status" value="1"/>
</dbReference>
<dbReference type="PANTHER" id="PTHR30050:SF4">
    <property type="entry name" value="ATP-BINDING PROTEIN RV3427C IN INSERTION SEQUENCE-RELATED"/>
    <property type="match status" value="1"/>
</dbReference>